<feature type="domain" description="Tyrosine specific protein phosphatases" evidence="2">
    <location>
        <begin position="153"/>
        <end position="220"/>
    </location>
</feature>
<sequence length="283" mass="30958">MPRRESHRAWPDPLASWKGGTRNVDEVEVVGPPLRRESVVSTDRSEHELDSLVNVRDLGGLPTEDGGWTRPGVLYRSDAPRVGDRDPVGLAGWPPRVVVDLRDAPEQGDRDHPMLTVAAVRRVSLLEDIHRSGAFADKPFPGLAELYTRMTDLAAVKLVEAFRAASTADGPALVHCAAGKDRTGVLTALLLRAAGVRREAVVEDYLVTNDNLMRVLQRLELAPILPVGVDADISELRELHQAPREAIDAVLTRFEESGGVVPWLARHGLGADEVARWRARLTG</sequence>
<dbReference type="KEGG" id="sace:GIY23_08005"/>
<dbReference type="AlphaFoldDB" id="A0A5Q3Q4C7"/>
<dbReference type="EMBL" id="CP045929">
    <property type="protein sequence ID" value="QGK69471.1"/>
    <property type="molecule type" value="Genomic_DNA"/>
</dbReference>
<dbReference type="InterPro" id="IPR029021">
    <property type="entry name" value="Prot-tyrosine_phosphatase-like"/>
</dbReference>
<dbReference type="PROSITE" id="PS50056">
    <property type="entry name" value="TYR_PHOSPHATASE_2"/>
    <property type="match status" value="1"/>
</dbReference>
<dbReference type="Proteomes" id="UP000371041">
    <property type="component" value="Chromosome"/>
</dbReference>
<evidence type="ECO:0000256" key="1">
    <source>
        <dbReference type="SAM" id="MobiDB-lite"/>
    </source>
</evidence>
<keyword evidence="4" id="KW-1185">Reference proteome</keyword>
<dbReference type="Gene3D" id="3.90.190.10">
    <property type="entry name" value="Protein tyrosine phosphatase superfamily"/>
    <property type="match status" value="1"/>
</dbReference>
<dbReference type="GO" id="GO:0004721">
    <property type="term" value="F:phosphoprotein phosphatase activity"/>
    <property type="evidence" value="ECO:0007669"/>
    <property type="project" value="InterPro"/>
</dbReference>
<evidence type="ECO:0000259" key="2">
    <source>
        <dbReference type="PROSITE" id="PS50056"/>
    </source>
</evidence>
<protein>
    <submittedName>
        <fullName evidence="3">Protein-tyrosine-phosphatase</fullName>
    </submittedName>
</protein>
<dbReference type="InterPro" id="IPR016130">
    <property type="entry name" value="Tyr_Pase_AS"/>
</dbReference>
<dbReference type="InterPro" id="IPR000387">
    <property type="entry name" value="Tyr_Pase_dom"/>
</dbReference>
<gene>
    <name evidence="3" type="ORF">GIY23_08005</name>
</gene>
<dbReference type="Pfam" id="PF13350">
    <property type="entry name" value="Y_phosphatase3"/>
    <property type="match status" value="1"/>
</dbReference>
<reference evidence="4" key="1">
    <citation type="submission" date="2019-11" db="EMBL/GenBank/DDBJ databases">
        <title>The complete genome sequence of Saccharopolyspora sp. E2A.</title>
        <authorList>
            <person name="Zhang G."/>
        </authorList>
    </citation>
    <scope>NUCLEOTIDE SEQUENCE [LARGE SCALE GENOMIC DNA]</scope>
    <source>
        <strain evidence="4">E2A</strain>
    </source>
</reference>
<dbReference type="SUPFAM" id="SSF52799">
    <property type="entry name" value="(Phosphotyrosine protein) phosphatases II"/>
    <property type="match status" value="1"/>
</dbReference>
<evidence type="ECO:0000313" key="3">
    <source>
        <dbReference type="EMBL" id="QGK69471.1"/>
    </source>
</evidence>
<organism evidence="3 4">
    <name type="scientific">Allosaccharopolyspora coralli</name>
    <dbReference type="NCBI Taxonomy" id="2665642"/>
    <lineage>
        <taxon>Bacteria</taxon>
        <taxon>Bacillati</taxon>
        <taxon>Actinomycetota</taxon>
        <taxon>Actinomycetes</taxon>
        <taxon>Pseudonocardiales</taxon>
        <taxon>Pseudonocardiaceae</taxon>
        <taxon>Allosaccharopolyspora</taxon>
    </lineage>
</organism>
<feature type="region of interest" description="Disordered" evidence="1">
    <location>
        <begin position="1"/>
        <end position="21"/>
    </location>
</feature>
<evidence type="ECO:0000313" key="4">
    <source>
        <dbReference type="Proteomes" id="UP000371041"/>
    </source>
</evidence>
<accession>A0A5Q3Q4C7</accession>
<name>A0A5Q3Q4C7_9PSEU</name>
<dbReference type="InterPro" id="IPR026893">
    <property type="entry name" value="Tyr/Ser_Pase_IphP-type"/>
</dbReference>
<dbReference type="PROSITE" id="PS00383">
    <property type="entry name" value="TYR_PHOSPHATASE_1"/>
    <property type="match status" value="1"/>
</dbReference>
<proteinExistence type="predicted"/>